<evidence type="ECO:0000256" key="2">
    <source>
        <dbReference type="ARBA" id="ARBA00023012"/>
    </source>
</evidence>
<dbReference type="Gene3D" id="3.40.50.2300">
    <property type="match status" value="1"/>
</dbReference>
<evidence type="ECO:0000256" key="5">
    <source>
        <dbReference type="PROSITE-ProRule" id="PRU01091"/>
    </source>
</evidence>
<dbReference type="Gene3D" id="1.10.10.10">
    <property type="entry name" value="Winged helix-like DNA-binding domain superfamily/Winged helix DNA-binding domain"/>
    <property type="match status" value="1"/>
</dbReference>
<dbReference type="GO" id="GO:0032993">
    <property type="term" value="C:protein-DNA complex"/>
    <property type="evidence" value="ECO:0007669"/>
    <property type="project" value="TreeGrafter"/>
</dbReference>
<keyword evidence="2" id="KW-0902">Two-component regulatory system</keyword>
<dbReference type="SMART" id="SM00448">
    <property type="entry name" value="REC"/>
    <property type="match status" value="1"/>
</dbReference>
<dbReference type="CDD" id="cd17574">
    <property type="entry name" value="REC_OmpR"/>
    <property type="match status" value="1"/>
</dbReference>
<dbReference type="SUPFAM" id="SSF52172">
    <property type="entry name" value="CheY-like"/>
    <property type="match status" value="1"/>
</dbReference>
<dbReference type="CDD" id="cd00383">
    <property type="entry name" value="trans_reg_C"/>
    <property type="match status" value="1"/>
</dbReference>
<dbReference type="SMART" id="SM00862">
    <property type="entry name" value="Trans_reg_C"/>
    <property type="match status" value="1"/>
</dbReference>
<sequence>MFTKYKIILVEDDLDFASILKRFLESNGFEVTWATNGADALVLFQNDSFDLCISDVMMPVMDGFTLAEKIIEKHPEMYFVFLSAKQLPADKIKGLQLGADDYIVKPFDTNELLLRIKNILKRKEKLDFSTHKQIQIGSFCFDAKRSILYNNSYKYQLTEKENFLLAYLIANKNQLVKRQDILIAIWKSNDFFSGRSMDVYLSKIRKYFASDPKIKLESIRNIGLELKEVHEKE</sequence>
<feature type="DNA-binding region" description="OmpR/PhoB-type" evidence="5">
    <location>
        <begin position="131"/>
        <end position="228"/>
    </location>
</feature>
<evidence type="ECO:0000259" key="6">
    <source>
        <dbReference type="PROSITE" id="PS50110"/>
    </source>
</evidence>
<evidence type="ECO:0000313" key="9">
    <source>
        <dbReference type="Proteomes" id="UP000237056"/>
    </source>
</evidence>
<protein>
    <submittedName>
        <fullName evidence="8">DNA-binding response OmpR family regulator</fullName>
    </submittedName>
</protein>
<dbReference type="Proteomes" id="UP000237056">
    <property type="component" value="Unassembled WGS sequence"/>
</dbReference>
<evidence type="ECO:0000313" key="8">
    <source>
        <dbReference type="EMBL" id="POS01042.1"/>
    </source>
</evidence>
<evidence type="ECO:0000256" key="1">
    <source>
        <dbReference type="ARBA" id="ARBA00022553"/>
    </source>
</evidence>
<dbReference type="InterPro" id="IPR001867">
    <property type="entry name" value="OmpR/PhoB-type_DNA-bd"/>
</dbReference>
<dbReference type="PANTHER" id="PTHR48111:SF40">
    <property type="entry name" value="PHOSPHATE REGULON TRANSCRIPTIONAL REGULATORY PROTEIN PHOB"/>
    <property type="match status" value="1"/>
</dbReference>
<comment type="caution">
    <text evidence="8">The sequence shown here is derived from an EMBL/GenBank/DDBJ whole genome shotgun (WGS) entry which is preliminary data.</text>
</comment>
<dbReference type="Gene3D" id="6.10.250.690">
    <property type="match status" value="1"/>
</dbReference>
<name>A0A2S4N5N0_9FLAO</name>
<feature type="modified residue" description="4-aspartylphosphate" evidence="4">
    <location>
        <position position="55"/>
    </location>
</feature>
<feature type="domain" description="OmpR/PhoB-type" evidence="7">
    <location>
        <begin position="131"/>
        <end position="228"/>
    </location>
</feature>
<dbReference type="InterPro" id="IPR039420">
    <property type="entry name" value="WalR-like"/>
</dbReference>
<gene>
    <name evidence="8" type="ORF">Q361_11548</name>
</gene>
<dbReference type="Pfam" id="PF00486">
    <property type="entry name" value="Trans_reg_C"/>
    <property type="match status" value="1"/>
</dbReference>
<evidence type="ECO:0000256" key="3">
    <source>
        <dbReference type="ARBA" id="ARBA00023125"/>
    </source>
</evidence>
<dbReference type="AlphaFoldDB" id="A0A2S4N5N0"/>
<dbReference type="InterPro" id="IPR001789">
    <property type="entry name" value="Sig_transdc_resp-reg_receiver"/>
</dbReference>
<dbReference type="OrthoDB" id="9790442at2"/>
<dbReference type="EMBL" id="PQNY01000015">
    <property type="protein sequence ID" value="POS01042.1"/>
    <property type="molecule type" value="Genomic_DNA"/>
</dbReference>
<feature type="domain" description="Response regulatory" evidence="6">
    <location>
        <begin position="6"/>
        <end position="120"/>
    </location>
</feature>
<dbReference type="InterPro" id="IPR036388">
    <property type="entry name" value="WH-like_DNA-bd_sf"/>
</dbReference>
<dbReference type="SUPFAM" id="SSF46894">
    <property type="entry name" value="C-terminal effector domain of the bipartite response regulators"/>
    <property type="match status" value="1"/>
</dbReference>
<dbReference type="GO" id="GO:0006355">
    <property type="term" value="P:regulation of DNA-templated transcription"/>
    <property type="evidence" value="ECO:0007669"/>
    <property type="project" value="InterPro"/>
</dbReference>
<dbReference type="InterPro" id="IPR016032">
    <property type="entry name" value="Sig_transdc_resp-reg_C-effctor"/>
</dbReference>
<dbReference type="PROSITE" id="PS51755">
    <property type="entry name" value="OMPR_PHOB"/>
    <property type="match status" value="1"/>
</dbReference>
<dbReference type="Pfam" id="PF00072">
    <property type="entry name" value="Response_reg"/>
    <property type="match status" value="1"/>
</dbReference>
<evidence type="ECO:0000256" key="4">
    <source>
        <dbReference type="PROSITE-ProRule" id="PRU00169"/>
    </source>
</evidence>
<dbReference type="PROSITE" id="PS50110">
    <property type="entry name" value="RESPONSE_REGULATORY"/>
    <property type="match status" value="1"/>
</dbReference>
<accession>A0A2S4N5N0</accession>
<reference evidence="8 9" key="1">
    <citation type="submission" date="2018-01" db="EMBL/GenBank/DDBJ databases">
        <title>Genomic Encyclopedia of Type Strains, Phase I: the one thousand microbial genomes (KMG-I) project.</title>
        <authorList>
            <person name="Goeker M."/>
        </authorList>
    </citation>
    <scope>NUCLEOTIDE SEQUENCE [LARGE SCALE GENOMIC DNA]</scope>
    <source>
        <strain evidence="8 9">DSM 17960</strain>
    </source>
</reference>
<keyword evidence="3 5" id="KW-0238">DNA-binding</keyword>
<keyword evidence="1 4" id="KW-0597">Phosphoprotein</keyword>
<dbReference type="InterPro" id="IPR011006">
    <property type="entry name" value="CheY-like_superfamily"/>
</dbReference>
<dbReference type="RefSeq" id="WP_103726797.1">
    <property type="nucleotide sequence ID" value="NZ_PQNY01000015.1"/>
</dbReference>
<dbReference type="GO" id="GO:0005829">
    <property type="term" value="C:cytosol"/>
    <property type="evidence" value="ECO:0007669"/>
    <property type="project" value="TreeGrafter"/>
</dbReference>
<keyword evidence="9" id="KW-1185">Reference proteome</keyword>
<dbReference type="PANTHER" id="PTHR48111">
    <property type="entry name" value="REGULATOR OF RPOS"/>
    <property type="match status" value="1"/>
</dbReference>
<evidence type="ECO:0000259" key="7">
    <source>
        <dbReference type="PROSITE" id="PS51755"/>
    </source>
</evidence>
<dbReference type="GO" id="GO:0000976">
    <property type="term" value="F:transcription cis-regulatory region binding"/>
    <property type="evidence" value="ECO:0007669"/>
    <property type="project" value="TreeGrafter"/>
</dbReference>
<proteinExistence type="predicted"/>
<dbReference type="GO" id="GO:0000156">
    <property type="term" value="F:phosphorelay response regulator activity"/>
    <property type="evidence" value="ECO:0007669"/>
    <property type="project" value="TreeGrafter"/>
</dbReference>
<organism evidence="8 9">
    <name type="scientific">Flavobacterium croceum DSM 17960</name>
    <dbReference type="NCBI Taxonomy" id="1121886"/>
    <lineage>
        <taxon>Bacteria</taxon>
        <taxon>Pseudomonadati</taxon>
        <taxon>Bacteroidota</taxon>
        <taxon>Flavobacteriia</taxon>
        <taxon>Flavobacteriales</taxon>
        <taxon>Flavobacteriaceae</taxon>
        <taxon>Flavobacterium</taxon>
    </lineage>
</organism>